<dbReference type="InterPro" id="IPR003673">
    <property type="entry name" value="CoA-Trfase_fam_III"/>
</dbReference>
<name>W5TLZ9_9NOCA</name>
<dbReference type="GO" id="GO:0016740">
    <property type="term" value="F:transferase activity"/>
    <property type="evidence" value="ECO:0007669"/>
    <property type="project" value="UniProtKB-KW"/>
</dbReference>
<dbReference type="PANTHER" id="PTHR48228">
    <property type="entry name" value="SUCCINYL-COA--D-CITRAMALATE COA-TRANSFERASE"/>
    <property type="match status" value="1"/>
</dbReference>
<sequence length="803" mass="87213">METLPLRSMRIIDMLGPHVAMSTRYLADLGAEVITVTSPADTAERTPDSAGPDLRAAIEDANKLSVVLDLDTPGGRDVLLRLLSTADVWVIAARQEELVALDLPNIRARLPRLVVVSVTDFGLTGPYRHYRGDETTRAAMAGILCRSGIAGRPPLLPPANILDNAIAAQISWAILIAHWHRLHTGSGDHLDISLLDTATQVFDPAFGAGPTAGYGRPWSEYPHGRPDAGSYYPVFDCADGQVRITVLSPQQWRSLWRWLGEPEEFADPRYERTVERQAAHSRLAPLIAKLFAGRSAMELAAEGQRRGVPMAPVLALGDVVRANHFHERDICIDLEVAPGVDVPVPAGYVEINGIRAGIRHPARRPGADNEAILGNLPERVAAAIVRPGARRARGRPLAGLRVIDMGIIIAGAEAGRMFADYGAEVIKVENRAHPDGSRAPFTGEVLPAFAWGNRNKQSIDIDLRTTAGAELLAELLDSADVLLSNFKPGTLDKLGFGRERLMQINPNLVTVQSNAVGDVGPWSSWMGYGPLVRAVCGLSSLWQYPDTVGAAADGLTVYPDHVAGRIVATAALAALIGRRRDQRVTHVTCAQSDIILTALATDIAAEARAPGSVRPHGNAVGTDVPSGVYPCAGDDEWCVISIHDSADYHRLRSVLPLPDLPDAERRRVERAELDAAVSAWTRQRTCDEVTQTLQAAGICAGPMRRIPSFATDPAFRQHRIFTTLYQPTVREPIVAERRQFSSEYIADAGRLPAPAQGQHTRHICTDLLGLTDDDVDRLIHEGVLDEPDPWAPVHYDTDYSRRT</sequence>
<dbReference type="InterPro" id="IPR023606">
    <property type="entry name" value="CoA-Trfase_III_dom_1_sf"/>
</dbReference>
<dbReference type="KEGG" id="nno:NONO_c52090"/>
<dbReference type="InterPro" id="IPR050509">
    <property type="entry name" value="CoA-transferase_III"/>
</dbReference>
<dbReference type="SUPFAM" id="SSF89796">
    <property type="entry name" value="CoA-transferase family III (CaiB/BaiF)"/>
    <property type="match status" value="2"/>
</dbReference>
<dbReference type="Proteomes" id="UP000019150">
    <property type="component" value="Chromosome"/>
</dbReference>
<dbReference type="STRING" id="1415166.NONO_c52090"/>
<dbReference type="PANTHER" id="PTHR48228:SF6">
    <property type="entry name" value="L-CARNITINE COA-TRANSFERASE"/>
    <property type="match status" value="1"/>
</dbReference>
<evidence type="ECO:0000313" key="4">
    <source>
        <dbReference type="Proteomes" id="UP000019150"/>
    </source>
</evidence>
<protein>
    <submittedName>
        <fullName evidence="3">Putative family III CoA-transferase</fullName>
    </submittedName>
</protein>
<keyword evidence="4" id="KW-1185">Reference proteome</keyword>
<proteinExistence type="inferred from homology"/>
<dbReference type="eggNOG" id="COG1804">
    <property type="taxonomic scope" value="Bacteria"/>
</dbReference>
<dbReference type="InterPro" id="IPR044855">
    <property type="entry name" value="CoA-Trfase_III_dom3_sf"/>
</dbReference>
<dbReference type="Gene3D" id="3.30.1540.10">
    <property type="entry name" value="formyl-coa transferase, domain 3"/>
    <property type="match status" value="2"/>
</dbReference>
<organism evidence="3 4">
    <name type="scientific">Nocardia nova SH22a</name>
    <dbReference type="NCBI Taxonomy" id="1415166"/>
    <lineage>
        <taxon>Bacteria</taxon>
        <taxon>Bacillati</taxon>
        <taxon>Actinomycetota</taxon>
        <taxon>Actinomycetes</taxon>
        <taxon>Mycobacteriales</taxon>
        <taxon>Nocardiaceae</taxon>
        <taxon>Nocardia</taxon>
    </lineage>
</organism>
<dbReference type="HOGENOM" id="CLU_010587_1_0_11"/>
<accession>W5TLZ9</accession>
<dbReference type="EMBL" id="CP006850">
    <property type="protein sequence ID" value="AHH19993.1"/>
    <property type="molecule type" value="Genomic_DNA"/>
</dbReference>
<evidence type="ECO:0000256" key="1">
    <source>
        <dbReference type="ARBA" id="ARBA00008383"/>
    </source>
</evidence>
<dbReference type="PATRIC" id="fig|1415166.3.peg.5369"/>
<comment type="similarity">
    <text evidence="1">Belongs to the CoA-transferase III family.</text>
</comment>
<evidence type="ECO:0000256" key="2">
    <source>
        <dbReference type="ARBA" id="ARBA00022679"/>
    </source>
</evidence>
<dbReference type="Pfam" id="PF02515">
    <property type="entry name" value="CoA_transf_3"/>
    <property type="match status" value="2"/>
</dbReference>
<keyword evidence="2 3" id="KW-0808">Transferase</keyword>
<evidence type="ECO:0000313" key="3">
    <source>
        <dbReference type="EMBL" id="AHH19993.1"/>
    </source>
</evidence>
<reference evidence="3 4" key="1">
    <citation type="journal article" date="2014" name="Appl. Environ. Microbiol.">
        <title>Insights into the Microbial Degradation of Rubber and Gutta-Percha by Analysis of the Complete Genome of Nocardia nova SH22a.</title>
        <authorList>
            <person name="Luo Q."/>
            <person name="Hiessl S."/>
            <person name="Poehlein A."/>
            <person name="Daniel R."/>
            <person name="Steinbuchel A."/>
        </authorList>
    </citation>
    <scope>NUCLEOTIDE SEQUENCE [LARGE SCALE GENOMIC DNA]</scope>
    <source>
        <strain evidence="3">SH22a</strain>
    </source>
</reference>
<gene>
    <name evidence="3" type="ORF">NONO_c52090</name>
</gene>
<dbReference type="AlphaFoldDB" id="W5TLZ9"/>
<dbReference type="Gene3D" id="3.40.50.10540">
    <property type="entry name" value="Crotonobetainyl-coa:carnitine coa-transferase, domain 1"/>
    <property type="match status" value="2"/>
</dbReference>